<dbReference type="SUPFAM" id="SSF55729">
    <property type="entry name" value="Acyl-CoA N-acyltransferases (Nat)"/>
    <property type="match status" value="1"/>
</dbReference>
<proteinExistence type="predicted"/>
<dbReference type="Proteomes" id="UP001596496">
    <property type="component" value="Unassembled WGS sequence"/>
</dbReference>
<dbReference type="Gene3D" id="3.40.630.30">
    <property type="match status" value="1"/>
</dbReference>
<keyword evidence="2" id="KW-0808">Transferase</keyword>
<name>A0ABW2P644_9ACTN</name>
<protein>
    <submittedName>
        <fullName evidence="2">GNAT family N-acetyltransferase</fullName>
        <ecNumber evidence="2">2.3.-.-</ecNumber>
    </submittedName>
</protein>
<dbReference type="Pfam" id="PF00583">
    <property type="entry name" value="Acetyltransf_1"/>
    <property type="match status" value="1"/>
</dbReference>
<dbReference type="RefSeq" id="WP_380828991.1">
    <property type="nucleotide sequence ID" value="NZ_JBHTCG010000016.1"/>
</dbReference>
<sequence length="176" mass="18791">MQRYPAGRSGAAPPHIRLVSGSQAATYQSMVAEVGGRVFTGPPWCEPRSFARSVAVRMLVDLHQPGFVLALALDGEQVCGFAYGHLASRLAALAGHPSADDFTLKELAVLPETRGQGIGTRLHDSLLAVACGGPRWLATHPAAAAALGLGRKRGWREVAYLPERAMTPLIMRKARE</sequence>
<accession>A0ABW2P644</accession>
<dbReference type="EC" id="2.3.-.-" evidence="2"/>
<dbReference type="InterPro" id="IPR000182">
    <property type="entry name" value="GNAT_dom"/>
</dbReference>
<dbReference type="CDD" id="cd04301">
    <property type="entry name" value="NAT_SF"/>
    <property type="match status" value="1"/>
</dbReference>
<dbReference type="PROSITE" id="PS51186">
    <property type="entry name" value="GNAT"/>
    <property type="match status" value="1"/>
</dbReference>
<evidence type="ECO:0000313" key="2">
    <source>
        <dbReference type="EMBL" id="MFC7385108.1"/>
    </source>
</evidence>
<reference evidence="3" key="1">
    <citation type="journal article" date="2019" name="Int. J. Syst. Evol. Microbiol.">
        <title>The Global Catalogue of Microorganisms (GCM) 10K type strain sequencing project: providing services to taxonomists for standard genome sequencing and annotation.</title>
        <authorList>
            <consortium name="The Broad Institute Genomics Platform"/>
            <consortium name="The Broad Institute Genome Sequencing Center for Infectious Disease"/>
            <person name="Wu L."/>
            <person name="Ma J."/>
        </authorList>
    </citation>
    <scope>NUCLEOTIDE SEQUENCE [LARGE SCALE GENOMIC DNA]</scope>
    <source>
        <strain evidence="3">CECT 7649</strain>
    </source>
</reference>
<keyword evidence="2" id="KW-0012">Acyltransferase</keyword>
<gene>
    <name evidence="2" type="ORF">ACFQSB_23065</name>
</gene>
<feature type="domain" description="N-acetyltransferase" evidence="1">
    <location>
        <begin position="14"/>
        <end position="176"/>
    </location>
</feature>
<dbReference type="EMBL" id="JBHTCG010000016">
    <property type="protein sequence ID" value="MFC7385108.1"/>
    <property type="molecule type" value="Genomic_DNA"/>
</dbReference>
<comment type="caution">
    <text evidence="2">The sequence shown here is derived from an EMBL/GenBank/DDBJ whole genome shotgun (WGS) entry which is preliminary data.</text>
</comment>
<keyword evidence="3" id="KW-1185">Reference proteome</keyword>
<evidence type="ECO:0000259" key="1">
    <source>
        <dbReference type="PROSITE" id="PS51186"/>
    </source>
</evidence>
<dbReference type="GO" id="GO:0016746">
    <property type="term" value="F:acyltransferase activity"/>
    <property type="evidence" value="ECO:0007669"/>
    <property type="project" value="UniProtKB-KW"/>
</dbReference>
<organism evidence="2 3">
    <name type="scientific">Sphaerisporangium rhizosphaerae</name>
    <dbReference type="NCBI Taxonomy" id="2269375"/>
    <lineage>
        <taxon>Bacteria</taxon>
        <taxon>Bacillati</taxon>
        <taxon>Actinomycetota</taxon>
        <taxon>Actinomycetes</taxon>
        <taxon>Streptosporangiales</taxon>
        <taxon>Streptosporangiaceae</taxon>
        <taxon>Sphaerisporangium</taxon>
    </lineage>
</organism>
<evidence type="ECO:0000313" key="3">
    <source>
        <dbReference type="Proteomes" id="UP001596496"/>
    </source>
</evidence>
<dbReference type="InterPro" id="IPR016181">
    <property type="entry name" value="Acyl_CoA_acyltransferase"/>
</dbReference>